<accession>A0ABW0MMP1</accession>
<dbReference type="InterPro" id="IPR001041">
    <property type="entry name" value="2Fe-2S_ferredoxin-type"/>
</dbReference>
<dbReference type="Gene3D" id="3.10.20.30">
    <property type="match status" value="1"/>
</dbReference>
<dbReference type="SUPFAM" id="SSF54292">
    <property type="entry name" value="2Fe-2S ferredoxin-like"/>
    <property type="match status" value="1"/>
</dbReference>
<dbReference type="Gene3D" id="2.40.30.10">
    <property type="entry name" value="Translation factors"/>
    <property type="match status" value="1"/>
</dbReference>
<dbReference type="SUPFAM" id="SSF52343">
    <property type="entry name" value="Ferredoxin reductase-like, C-terminal NADP-linked domain"/>
    <property type="match status" value="1"/>
</dbReference>
<comment type="caution">
    <text evidence="9">The sequence shown here is derived from an EMBL/GenBank/DDBJ whole genome shotgun (WGS) entry which is preliminary data.</text>
</comment>
<keyword evidence="10" id="KW-1185">Reference proteome</keyword>
<dbReference type="RefSeq" id="WP_379755145.1">
    <property type="nucleotide sequence ID" value="NZ_JBHSMR010000013.1"/>
</dbReference>
<keyword evidence="3" id="KW-0479">Metal-binding</keyword>
<keyword evidence="6" id="KW-0411">Iron-sulfur</keyword>
<evidence type="ECO:0000256" key="2">
    <source>
        <dbReference type="ARBA" id="ARBA00022714"/>
    </source>
</evidence>
<dbReference type="InterPro" id="IPR036010">
    <property type="entry name" value="2Fe-2S_ferredoxin-like_sf"/>
</dbReference>
<evidence type="ECO:0000259" key="7">
    <source>
        <dbReference type="PROSITE" id="PS51085"/>
    </source>
</evidence>
<reference evidence="10" key="1">
    <citation type="journal article" date="2019" name="Int. J. Syst. Evol. Microbiol.">
        <title>The Global Catalogue of Microorganisms (GCM) 10K type strain sequencing project: providing services to taxonomists for standard genome sequencing and annotation.</title>
        <authorList>
            <consortium name="The Broad Institute Genomics Platform"/>
            <consortium name="The Broad Institute Genome Sequencing Center for Infectious Disease"/>
            <person name="Wu L."/>
            <person name="Ma J."/>
        </authorList>
    </citation>
    <scope>NUCLEOTIDE SEQUENCE [LARGE SCALE GENOMIC DNA]</scope>
    <source>
        <strain evidence="10">CCUG 43111</strain>
    </source>
</reference>
<evidence type="ECO:0000259" key="8">
    <source>
        <dbReference type="PROSITE" id="PS51384"/>
    </source>
</evidence>
<keyword evidence="1" id="KW-0285">Flavoprotein</keyword>
<dbReference type="InterPro" id="IPR017938">
    <property type="entry name" value="Riboflavin_synthase-like_b-brl"/>
</dbReference>
<organism evidence="9 10">
    <name type="scientific">Massilia suwonensis</name>
    <dbReference type="NCBI Taxonomy" id="648895"/>
    <lineage>
        <taxon>Bacteria</taxon>
        <taxon>Pseudomonadati</taxon>
        <taxon>Pseudomonadota</taxon>
        <taxon>Betaproteobacteria</taxon>
        <taxon>Burkholderiales</taxon>
        <taxon>Oxalobacteraceae</taxon>
        <taxon>Telluria group</taxon>
        <taxon>Massilia</taxon>
    </lineage>
</organism>
<evidence type="ECO:0000313" key="10">
    <source>
        <dbReference type="Proteomes" id="UP001596101"/>
    </source>
</evidence>
<feature type="domain" description="FAD-binding FR-type" evidence="8">
    <location>
        <begin position="4"/>
        <end position="106"/>
    </location>
</feature>
<feature type="domain" description="2Fe-2S ferredoxin-type" evidence="7">
    <location>
        <begin position="236"/>
        <end position="323"/>
    </location>
</feature>
<dbReference type="PANTHER" id="PTHR47354:SF1">
    <property type="entry name" value="CARNITINE MONOOXYGENASE REDUCTASE SUBUNIT"/>
    <property type="match status" value="1"/>
</dbReference>
<dbReference type="InterPro" id="IPR017927">
    <property type="entry name" value="FAD-bd_FR_type"/>
</dbReference>
<keyword evidence="4" id="KW-0560">Oxidoreductase</keyword>
<evidence type="ECO:0000256" key="1">
    <source>
        <dbReference type="ARBA" id="ARBA00022630"/>
    </source>
</evidence>
<dbReference type="InterPro" id="IPR050415">
    <property type="entry name" value="MRET"/>
</dbReference>
<dbReference type="PROSITE" id="PS51085">
    <property type="entry name" value="2FE2S_FER_2"/>
    <property type="match status" value="1"/>
</dbReference>
<keyword evidence="5" id="KW-0408">Iron</keyword>
<dbReference type="InterPro" id="IPR039261">
    <property type="entry name" value="FNR_nucleotide-bd"/>
</dbReference>
<proteinExistence type="predicted"/>
<dbReference type="PROSITE" id="PS51384">
    <property type="entry name" value="FAD_FR"/>
    <property type="match status" value="1"/>
</dbReference>
<keyword evidence="2" id="KW-0001">2Fe-2S</keyword>
<evidence type="ECO:0000313" key="9">
    <source>
        <dbReference type="EMBL" id="MFC5478796.1"/>
    </source>
</evidence>
<sequence length="323" mass="34302">MSTPLPLQVRVVAKTREAEGIASFELASLDGGPLPAFSAGAHVDVAIAPGLTRQYSLCNHPSERHRYLIAVLRDPASRGGSAAMHERVQAGDVLTISEPKNHFALEAAEDYLLLAGGIGITPILCMAERLAQAGARFRLHYCARSRERAAFAERLAGSPFADSVRFHFDADPDSKLDLEGLLRAAQPATHVYVCGPAGFIDAVTGLAAAQGWAGGRVHREYFGAPAQPAGGQGADSEFVVRIASSGRALTVPSGKTVLAVLQEHGIEIPVSCEQGICGTCVTRVLSGTPEHRDHYLLDEERAANDRFTPCCSRACSPELVLDL</sequence>
<dbReference type="PROSITE" id="PS00197">
    <property type="entry name" value="2FE2S_FER_1"/>
    <property type="match status" value="1"/>
</dbReference>
<evidence type="ECO:0000256" key="4">
    <source>
        <dbReference type="ARBA" id="ARBA00023002"/>
    </source>
</evidence>
<dbReference type="CDD" id="cd06185">
    <property type="entry name" value="PDR_like"/>
    <property type="match status" value="1"/>
</dbReference>
<name>A0ABW0MMP1_9BURK</name>
<dbReference type="Gene3D" id="3.40.50.80">
    <property type="entry name" value="Nucleotide-binding domain of ferredoxin-NADP reductase (FNR) module"/>
    <property type="match status" value="1"/>
</dbReference>
<gene>
    <name evidence="9" type="ORF">ACFPQ5_11375</name>
</gene>
<protein>
    <submittedName>
        <fullName evidence="9">PDR/VanB family oxidoreductase</fullName>
    </submittedName>
</protein>
<dbReference type="CDD" id="cd00207">
    <property type="entry name" value="fer2"/>
    <property type="match status" value="1"/>
</dbReference>
<dbReference type="InterPro" id="IPR012675">
    <property type="entry name" value="Beta-grasp_dom_sf"/>
</dbReference>
<evidence type="ECO:0000256" key="6">
    <source>
        <dbReference type="ARBA" id="ARBA00023014"/>
    </source>
</evidence>
<evidence type="ECO:0000256" key="5">
    <source>
        <dbReference type="ARBA" id="ARBA00023004"/>
    </source>
</evidence>
<dbReference type="PRINTS" id="PR00409">
    <property type="entry name" value="PHDIOXRDTASE"/>
</dbReference>
<dbReference type="SUPFAM" id="SSF63380">
    <property type="entry name" value="Riboflavin synthase domain-like"/>
    <property type="match status" value="1"/>
</dbReference>
<evidence type="ECO:0000256" key="3">
    <source>
        <dbReference type="ARBA" id="ARBA00022723"/>
    </source>
</evidence>
<dbReference type="Pfam" id="PF00111">
    <property type="entry name" value="Fer2"/>
    <property type="match status" value="1"/>
</dbReference>
<dbReference type="InterPro" id="IPR006058">
    <property type="entry name" value="2Fe2S_fd_BS"/>
</dbReference>
<dbReference type="PANTHER" id="PTHR47354">
    <property type="entry name" value="NADH OXIDOREDUCTASE HCR"/>
    <property type="match status" value="1"/>
</dbReference>
<dbReference type="EMBL" id="JBHSMR010000013">
    <property type="protein sequence ID" value="MFC5478796.1"/>
    <property type="molecule type" value="Genomic_DNA"/>
</dbReference>
<dbReference type="Proteomes" id="UP001596101">
    <property type="component" value="Unassembled WGS sequence"/>
</dbReference>